<dbReference type="Proteomes" id="UP000216225">
    <property type="component" value="Unassembled WGS sequence"/>
</dbReference>
<comment type="caution">
    <text evidence="1">The sequence shown here is derived from an EMBL/GenBank/DDBJ whole genome shotgun (WGS) entry which is preliminary data.</text>
</comment>
<dbReference type="EMBL" id="NKDB02000001">
    <property type="protein sequence ID" value="RKJ99219.1"/>
    <property type="molecule type" value="Genomic_DNA"/>
</dbReference>
<gene>
    <name evidence="1" type="ORF">CE154_005620</name>
</gene>
<accession>A0A3R7EGI4</accession>
<evidence type="ECO:0000313" key="2">
    <source>
        <dbReference type="Proteomes" id="UP000216225"/>
    </source>
</evidence>
<name>A0A3R7EGI4_9BURK</name>
<proteinExistence type="predicted"/>
<reference evidence="1 2" key="1">
    <citation type="submission" date="2018-09" db="EMBL/GenBank/DDBJ databases">
        <title>Genome comparison of Alicycliphilus sp. BQ1, a polyurethanolytic bacterium, with its closest phylogenetic relatives Alicycliphilus denitrificans BC and K601, unable to attack polyurethane.</title>
        <authorList>
            <person name="Loza-Tavera H."/>
            <person name="Lozano L."/>
            <person name="Cevallos M."/>
            <person name="Maya-Lucas O."/>
            <person name="Garcia-Mena J."/>
            <person name="Hernandez J."/>
        </authorList>
    </citation>
    <scope>NUCLEOTIDE SEQUENCE [LARGE SCALE GENOMIC DNA]</scope>
    <source>
        <strain evidence="1 2">BQ1</strain>
    </source>
</reference>
<dbReference type="AlphaFoldDB" id="A0A3R7EGI4"/>
<protein>
    <submittedName>
        <fullName evidence="1">Uncharacterized protein</fullName>
    </submittedName>
</protein>
<organism evidence="1 2">
    <name type="scientific">Alicycliphilus denitrificans</name>
    <dbReference type="NCBI Taxonomy" id="179636"/>
    <lineage>
        <taxon>Bacteria</taxon>
        <taxon>Pseudomonadati</taxon>
        <taxon>Pseudomonadota</taxon>
        <taxon>Betaproteobacteria</taxon>
        <taxon>Burkholderiales</taxon>
        <taxon>Comamonadaceae</taxon>
        <taxon>Alicycliphilus</taxon>
    </lineage>
</organism>
<sequence>MWVFMSLAGMCARRRSPFLLLRQKKGTKEKTTLLSVSLRFAAGNLRCSKAGVRCGTHCALARSVRTTAASQFTKHGCCDAHATPASALLGTARREPAIRAIAALGPAFAARSARAFQAERSDGPCGCSPLWLRLWRGGCGVSMGVEAPMLRGLTRRGCSNGAAQQRSEFCGAPRKRTATGLPRSAA</sequence>
<evidence type="ECO:0000313" key="1">
    <source>
        <dbReference type="EMBL" id="RKJ99219.1"/>
    </source>
</evidence>